<organism evidence="2 3">
    <name type="scientific">Frankia canadensis</name>
    <dbReference type="NCBI Taxonomy" id="1836972"/>
    <lineage>
        <taxon>Bacteria</taxon>
        <taxon>Bacillati</taxon>
        <taxon>Actinomycetota</taxon>
        <taxon>Actinomycetes</taxon>
        <taxon>Frankiales</taxon>
        <taxon>Frankiaceae</taxon>
        <taxon>Frankia</taxon>
    </lineage>
</organism>
<feature type="compositionally biased region" description="Basic and acidic residues" evidence="1">
    <location>
        <begin position="130"/>
        <end position="146"/>
    </location>
</feature>
<dbReference type="Proteomes" id="UP000234331">
    <property type="component" value="Unassembled WGS sequence"/>
</dbReference>
<evidence type="ECO:0000313" key="2">
    <source>
        <dbReference type="EMBL" id="SNQ45353.1"/>
    </source>
</evidence>
<protein>
    <submittedName>
        <fullName evidence="2">Uncharacterized protein</fullName>
    </submittedName>
</protein>
<dbReference type="EMBL" id="FZMO01000001">
    <property type="protein sequence ID" value="SNQ45353.1"/>
    <property type="molecule type" value="Genomic_DNA"/>
</dbReference>
<evidence type="ECO:0000313" key="3">
    <source>
        <dbReference type="Proteomes" id="UP000234331"/>
    </source>
</evidence>
<reference evidence="2 3" key="1">
    <citation type="submission" date="2017-06" db="EMBL/GenBank/DDBJ databases">
        <authorList>
            <person name="Kim H.J."/>
            <person name="Triplett B.A."/>
        </authorList>
    </citation>
    <scope>NUCLEOTIDE SEQUENCE [LARGE SCALE GENOMIC DNA]</scope>
    <source>
        <strain evidence="2">FRACA_ARgP5</strain>
    </source>
</reference>
<feature type="region of interest" description="Disordered" evidence="1">
    <location>
        <begin position="130"/>
        <end position="155"/>
    </location>
</feature>
<sequence length="155" mass="15627">MNVVHPVGNCACTRMSWLATALPVPSVSRNPTSIGSSAPTVMSATTGATVADARTVVVDGVAWRGTSAAGAAGMVVLLPTAAPSAPAAAILVSPVSGSPEESPWVLARAMPEIAMVPVVIAATVARAEVRASSERADAEARCRPRPDPAGWSSEE</sequence>
<dbReference type="AlphaFoldDB" id="A0A2I2KI74"/>
<evidence type="ECO:0000256" key="1">
    <source>
        <dbReference type="SAM" id="MobiDB-lite"/>
    </source>
</evidence>
<keyword evidence="3" id="KW-1185">Reference proteome</keyword>
<name>A0A2I2KI74_9ACTN</name>
<accession>A0A2I2KI74</accession>
<gene>
    <name evidence="2" type="ORF">FRACA_10112</name>
</gene>
<proteinExistence type="predicted"/>